<sequence length="100" mass="10887">MVTLDSGAVVTLMSSAFFQELKPSSESLVRRRLDSPGVFECVVGKVVLAHDEFILDFKFDTPGGPLALLRVPVWVGQLPKGVGDVLLADEVMSRLGYDHL</sequence>
<reference evidence="2" key="1">
    <citation type="submission" date="2017-03" db="EMBL/GenBank/DDBJ databases">
        <title>Phytopthora megakarya and P. palmivora, two closely related causual agents of cacao black pod achieved similar genome size and gene model numbers by different mechanisms.</title>
        <authorList>
            <person name="Ali S."/>
            <person name="Shao J."/>
            <person name="Larry D.J."/>
            <person name="Kronmiller B."/>
            <person name="Shen D."/>
            <person name="Strem M.D."/>
            <person name="Melnick R.L."/>
            <person name="Guiltinan M.J."/>
            <person name="Tyler B.M."/>
            <person name="Meinhardt L.W."/>
            <person name="Bailey B.A."/>
        </authorList>
    </citation>
    <scope>NUCLEOTIDE SEQUENCE [LARGE SCALE GENOMIC DNA]</scope>
    <source>
        <strain evidence="2">zdho120</strain>
    </source>
</reference>
<proteinExistence type="predicted"/>
<dbReference type="EMBL" id="NBNE01006153">
    <property type="protein sequence ID" value="OWZ02463.1"/>
    <property type="molecule type" value="Genomic_DNA"/>
</dbReference>
<evidence type="ECO:0000313" key="1">
    <source>
        <dbReference type="EMBL" id="OWZ02463.1"/>
    </source>
</evidence>
<dbReference type="AlphaFoldDB" id="A0A225VAQ6"/>
<gene>
    <name evidence="1" type="ORF">PHMEG_00025969</name>
</gene>
<keyword evidence="2" id="KW-1185">Reference proteome</keyword>
<protein>
    <recommendedName>
        <fullName evidence="3">Peptidase A2 domain-containing protein</fullName>
    </recommendedName>
</protein>
<comment type="caution">
    <text evidence="1">The sequence shown here is derived from an EMBL/GenBank/DDBJ whole genome shotgun (WGS) entry which is preliminary data.</text>
</comment>
<accession>A0A225VAQ6</accession>
<name>A0A225VAQ6_9STRA</name>
<evidence type="ECO:0000313" key="2">
    <source>
        <dbReference type="Proteomes" id="UP000198211"/>
    </source>
</evidence>
<dbReference type="OrthoDB" id="10478510at2759"/>
<organism evidence="1 2">
    <name type="scientific">Phytophthora megakarya</name>
    <dbReference type="NCBI Taxonomy" id="4795"/>
    <lineage>
        <taxon>Eukaryota</taxon>
        <taxon>Sar</taxon>
        <taxon>Stramenopiles</taxon>
        <taxon>Oomycota</taxon>
        <taxon>Peronosporomycetes</taxon>
        <taxon>Peronosporales</taxon>
        <taxon>Peronosporaceae</taxon>
        <taxon>Phytophthora</taxon>
    </lineage>
</organism>
<evidence type="ECO:0008006" key="3">
    <source>
        <dbReference type="Google" id="ProtNLM"/>
    </source>
</evidence>
<dbReference type="Proteomes" id="UP000198211">
    <property type="component" value="Unassembled WGS sequence"/>
</dbReference>